<protein>
    <submittedName>
        <fullName evidence="4">PHB depolymerase family esterase</fullName>
    </submittedName>
</protein>
<organism evidence="4 5">
    <name type="scientific">Amycolatopsis ultiminotia</name>
    <dbReference type="NCBI Taxonomy" id="543629"/>
    <lineage>
        <taxon>Bacteria</taxon>
        <taxon>Bacillati</taxon>
        <taxon>Actinomycetota</taxon>
        <taxon>Actinomycetes</taxon>
        <taxon>Pseudonocardiales</taxon>
        <taxon>Pseudonocardiaceae</taxon>
        <taxon>Amycolatopsis</taxon>
    </lineage>
</organism>
<dbReference type="InterPro" id="IPR029058">
    <property type="entry name" value="AB_hydrolase_fold"/>
</dbReference>
<dbReference type="PANTHER" id="PTHR43037:SF1">
    <property type="entry name" value="BLL1128 PROTEIN"/>
    <property type="match status" value="1"/>
</dbReference>
<dbReference type="EMBL" id="BAAAZN010000001">
    <property type="protein sequence ID" value="GAA3525994.1"/>
    <property type="molecule type" value="Genomic_DNA"/>
</dbReference>
<evidence type="ECO:0000256" key="2">
    <source>
        <dbReference type="SAM" id="MobiDB-lite"/>
    </source>
</evidence>
<feature type="region of interest" description="Disordered" evidence="2">
    <location>
        <begin position="223"/>
        <end position="245"/>
    </location>
</feature>
<dbReference type="SUPFAM" id="SSF53474">
    <property type="entry name" value="alpha/beta-Hydrolases"/>
    <property type="match status" value="1"/>
</dbReference>
<evidence type="ECO:0000313" key="4">
    <source>
        <dbReference type="EMBL" id="GAA3525994.1"/>
    </source>
</evidence>
<proteinExistence type="predicted"/>
<evidence type="ECO:0000256" key="1">
    <source>
        <dbReference type="ARBA" id="ARBA00022729"/>
    </source>
</evidence>
<dbReference type="Proteomes" id="UP001500689">
    <property type="component" value="Unassembled WGS sequence"/>
</dbReference>
<dbReference type="InterPro" id="IPR003140">
    <property type="entry name" value="PLipase/COase/thioEstase"/>
</dbReference>
<sequence length="291" mass="30982">MSPTSEVAVSAESVVVAGRTRTLTVVHRPRASAAPVPVVLVFHGSMQTAATIRSFTANILDDLGAQSGAVVAYLDGYQRHWNDAKIVNSSAARTDHIDDVAFVKAAVELLQRRYGGDGERVHAVGFSNGGQLVLRLIHEIPSALAGAAILSATQPVPENFAPDDPQDQPVPVMFVHGTKDPITPYGGGMAKMYRFRPRGLGLSAPDTAAYYARRNAITAEPVTSPVASGAGPTRVERTDYRQPGRAPVTLYTVHNGGHAVPGPKSARPRFLVGRTEHAFDVVQAIGDFFEL</sequence>
<evidence type="ECO:0000259" key="3">
    <source>
        <dbReference type="Pfam" id="PF02230"/>
    </source>
</evidence>
<comment type="caution">
    <text evidence="4">The sequence shown here is derived from an EMBL/GenBank/DDBJ whole genome shotgun (WGS) entry which is preliminary data.</text>
</comment>
<dbReference type="Gene3D" id="3.40.50.1820">
    <property type="entry name" value="alpha/beta hydrolase"/>
    <property type="match status" value="1"/>
</dbReference>
<keyword evidence="5" id="KW-1185">Reference proteome</keyword>
<reference evidence="5" key="1">
    <citation type="journal article" date="2019" name="Int. J. Syst. Evol. Microbiol.">
        <title>The Global Catalogue of Microorganisms (GCM) 10K type strain sequencing project: providing services to taxonomists for standard genome sequencing and annotation.</title>
        <authorList>
            <consortium name="The Broad Institute Genomics Platform"/>
            <consortium name="The Broad Institute Genome Sequencing Center for Infectious Disease"/>
            <person name="Wu L."/>
            <person name="Ma J."/>
        </authorList>
    </citation>
    <scope>NUCLEOTIDE SEQUENCE [LARGE SCALE GENOMIC DNA]</scope>
    <source>
        <strain evidence="5">JCM 16898</strain>
    </source>
</reference>
<dbReference type="PANTHER" id="PTHR43037">
    <property type="entry name" value="UNNAMED PRODUCT-RELATED"/>
    <property type="match status" value="1"/>
</dbReference>
<keyword evidence="1" id="KW-0732">Signal</keyword>
<dbReference type="InterPro" id="IPR050955">
    <property type="entry name" value="Plant_Biomass_Hydrol_Est"/>
</dbReference>
<accession>A0ABP6V172</accession>
<gene>
    <name evidence="4" type="ORF">GCM10022222_06180</name>
</gene>
<dbReference type="Pfam" id="PF02230">
    <property type="entry name" value="Abhydrolase_2"/>
    <property type="match status" value="1"/>
</dbReference>
<name>A0ABP6V172_9PSEU</name>
<feature type="domain" description="Phospholipase/carboxylesterase/thioesterase" evidence="3">
    <location>
        <begin position="116"/>
        <end position="188"/>
    </location>
</feature>
<evidence type="ECO:0000313" key="5">
    <source>
        <dbReference type="Proteomes" id="UP001500689"/>
    </source>
</evidence>
<dbReference type="RefSeq" id="WP_344854984.1">
    <property type="nucleotide sequence ID" value="NZ_BAAAZN010000001.1"/>
</dbReference>